<name>A0A1D3JLB8_PLAMA</name>
<reference evidence="2 3" key="1">
    <citation type="submission" date="2016-06" db="EMBL/GenBank/DDBJ databases">
        <authorList>
            <consortium name="Pathogen Informatics"/>
        </authorList>
    </citation>
    <scope>NUCLEOTIDE SEQUENCE [LARGE SCALE GENOMIC DNA]</scope>
</reference>
<dbReference type="OMA" id="VVTDFYM"/>
<feature type="compositionally biased region" description="Low complexity" evidence="1">
    <location>
        <begin position="148"/>
        <end position="201"/>
    </location>
</feature>
<proteinExistence type="predicted"/>
<dbReference type="Proteomes" id="UP000219813">
    <property type="component" value="Chromosome 5"/>
</dbReference>
<protein>
    <submittedName>
        <fullName evidence="2">Uncharacterized protein</fullName>
    </submittedName>
</protein>
<evidence type="ECO:0000256" key="1">
    <source>
        <dbReference type="SAM" id="MobiDB-lite"/>
    </source>
</evidence>
<dbReference type="GeneID" id="39867243"/>
<dbReference type="VEuPathDB" id="PlasmoDB:PmUG01_05020100"/>
<accession>A0A1D3JLB8</accession>
<organism evidence="2 3">
    <name type="scientific">Plasmodium malariae</name>
    <dbReference type="NCBI Taxonomy" id="5858"/>
    <lineage>
        <taxon>Eukaryota</taxon>
        <taxon>Sar</taxon>
        <taxon>Alveolata</taxon>
        <taxon>Apicomplexa</taxon>
        <taxon>Aconoidasida</taxon>
        <taxon>Haemosporida</taxon>
        <taxon>Plasmodiidae</taxon>
        <taxon>Plasmodium</taxon>
        <taxon>Plasmodium (Plasmodium)</taxon>
    </lineage>
</organism>
<feature type="compositionally biased region" description="Polar residues" evidence="1">
    <location>
        <begin position="117"/>
        <end position="133"/>
    </location>
</feature>
<sequence length="561" mass="64263">MWNIFANEDLSLHIEKKEEENFAKNKIGKRKMFEKVSHKNILTKSGSHGSAFSQYDSKIMNKSLDMKIKELRKSFRKKYRIVRTQLLKLVKILKQFPEIESTNGLEVGNNDHIEGCDSNNIEKQSGNNNTEEGVNSKLEVKGRNSIDGKGSNSVEGNGSNNVEGNGSNNVEGNGSNNVEGNGSNNVEGNGSNNVEGNGSNNVEEKSSNPVDGKGRNKKATVSIELIKKLNKIIGKIDIEQLKWKKRTKKKKHKYRNEEESFKNNGREMSFSTKSFVVPQKNNDTYRRNVKNIMKKSYARRSLLLSSTNYMKKFSQKNLYENAGLVYSNNNIRNNYYMNHQNKKQMNSNFYNDTDNVLVTDFYMYSTLNASYNRLNSVKKRKVLQMLKGNMNNSAGSNNIDNNNYNTCRYKNYGNQCKNFRKKGSIITGSNNLENNIHSNNFRNISYAYNYNGGMLNYLPQYMPNITEGFNAQNKNMPSEEEKKKKKKKKKKKINLSYKKKVNKYVKEEKIRGLLRTATNEDELLKAINFAKNAGLHFEARLGDKKLTKLKLEGYGKYSSGF</sequence>
<evidence type="ECO:0000313" key="3">
    <source>
        <dbReference type="Proteomes" id="UP000219813"/>
    </source>
</evidence>
<gene>
    <name evidence="2" type="primary">PmUG01_05020100</name>
    <name evidence="2" type="ORF">PMUG01_05020100</name>
</gene>
<dbReference type="SUPFAM" id="SSF69349">
    <property type="entry name" value="Phage fibre proteins"/>
    <property type="match status" value="1"/>
</dbReference>
<keyword evidence="3" id="KW-1185">Reference proteome</keyword>
<dbReference type="EMBL" id="LT594626">
    <property type="protein sequence ID" value="SBT87338.1"/>
    <property type="molecule type" value="Genomic_DNA"/>
</dbReference>
<feature type="region of interest" description="Disordered" evidence="1">
    <location>
        <begin position="116"/>
        <end position="217"/>
    </location>
</feature>
<dbReference type="OrthoDB" id="343358at2759"/>
<evidence type="ECO:0000313" key="2">
    <source>
        <dbReference type="EMBL" id="SBT87338.1"/>
    </source>
</evidence>
<dbReference type="KEGG" id="pmal:PMUG01_05020100"/>
<dbReference type="RefSeq" id="XP_028860347.1">
    <property type="nucleotide sequence ID" value="XM_029003397.1"/>
</dbReference>
<dbReference type="AlphaFoldDB" id="A0A1D3JLB8"/>